<proteinExistence type="predicted"/>
<dbReference type="PANTHER" id="PTHR35179">
    <property type="entry name" value="PROTEIN CBG02620"/>
    <property type="match status" value="1"/>
</dbReference>
<evidence type="ECO:0000256" key="1">
    <source>
        <dbReference type="SAM" id="MobiDB-lite"/>
    </source>
</evidence>
<evidence type="ECO:0008006" key="3">
    <source>
        <dbReference type="Google" id="ProtNLM"/>
    </source>
</evidence>
<protein>
    <recommendedName>
        <fullName evidence="3">Geranylgeranyl pyrophosphate synthetase</fullName>
    </recommendedName>
</protein>
<feature type="region of interest" description="Disordered" evidence="1">
    <location>
        <begin position="264"/>
        <end position="284"/>
    </location>
</feature>
<feature type="region of interest" description="Disordered" evidence="1">
    <location>
        <begin position="204"/>
        <end position="232"/>
    </location>
</feature>
<organism evidence="2">
    <name type="scientific">Dichomitus squalens</name>
    <dbReference type="NCBI Taxonomy" id="114155"/>
    <lineage>
        <taxon>Eukaryota</taxon>
        <taxon>Fungi</taxon>
        <taxon>Dikarya</taxon>
        <taxon>Basidiomycota</taxon>
        <taxon>Agaricomycotina</taxon>
        <taxon>Agaricomycetes</taxon>
        <taxon>Polyporales</taxon>
        <taxon>Polyporaceae</taxon>
        <taxon>Dichomitus</taxon>
    </lineage>
</organism>
<dbReference type="PANTHER" id="PTHR35179:SF2">
    <property type="entry name" value="START DOMAIN-CONTAINING PROTEIN"/>
    <property type="match status" value="1"/>
</dbReference>
<dbReference type="EMBL" id="ML143563">
    <property type="protein sequence ID" value="TBU21993.1"/>
    <property type="molecule type" value="Genomic_DNA"/>
</dbReference>
<evidence type="ECO:0000313" key="2">
    <source>
        <dbReference type="EMBL" id="TBU21993.1"/>
    </source>
</evidence>
<accession>A0A4V2JYQ0</accession>
<reference evidence="2" key="1">
    <citation type="submission" date="2019-01" db="EMBL/GenBank/DDBJ databases">
        <title>Draft genome sequences of three monokaryotic isolates of the white-rot basidiomycete fungus Dichomitus squalens.</title>
        <authorList>
            <consortium name="DOE Joint Genome Institute"/>
            <person name="Lopez S.C."/>
            <person name="Andreopoulos B."/>
            <person name="Pangilinan J."/>
            <person name="Lipzen A."/>
            <person name="Riley R."/>
            <person name="Ahrendt S."/>
            <person name="Ng V."/>
            <person name="Barry K."/>
            <person name="Daum C."/>
            <person name="Grigoriev I.V."/>
            <person name="Hilden K.S."/>
            <person name="Makela M.R."/>
            <person name="de Vries R.P."/>
        </authorList>
    </citation>
    <scope>NUCLEOTIDE SEQUENCE [LARGE SCALE GENOMIC DNA]</scope>
    <source>
        <strain evidence="2">OM18370.1</strain>
    </source>
</reference>
<gene>
    <name evidence="2" type="ORF">BD311DRAFT_869633</name>
</gene>
<dbReference type="Proteomes" id="UP000292957">
    <property type="component" value="Unassembled WGS sequence"/>
</dbReference>
<name>A0A4V2JYQ0_9APHY</name>
<sequence length="450" mass="50625">MSYSYYNHSDGRSTGYRTGGPRGPLSPYRTRANVVSLPPDRSLMDGLHGEAIRTLSKPQVDPSTETAVRPENVKYIGSYNWVEEASPTIIVPGSPAEWRDRPFPYRVPFDTDFRFVDQNGYRMGQASCLLPLFRAVDVVAEENADTSLDWSSIDIITDRNGLRKLMRWLQYSEGAVGTGLKEFRIDLQLAGRKTVLMSRWEKRTRENADPPRSGCGSNFEKESTRPATGCERSTGHHRIVQYDMGGLKMIVRCEVDACIPEPSSVGTRTRATFPQSNPRATSSNVDDLTDMLSSLNVTRSTSTSATSTITKSTDITVIHAGVQRPQSSIVELTTRSVRTIDDFDWTEQYPQLLLAHVPHVFLAVHERGNFERIKKHELGAAEFRNVENNARLQRAFRQLVGVLRTVQNLVKEHGRRGRLSLVCRDGRMEVFERTTDQGAIPDSELERFGV</sequence>
<dbReference type="OrthoDB" id="420564at2759"/>
<dbReference type="AlphaFoldDB" id="A0A4V2JYQ0"/>
<feature type="region of interest" description="Disordered" evidence="1">
    <location>
        <begin position="1"/>
        <end position="31"/>
    </location>
</feature>